<feature type="signal peptide" evidence="1">
    <location>
        <begin position="1"/>
        <end position="17"/>
    </location>
</feature>
<accession>A0ABS7EFL5</accession>
<dbReference type="EMBL" id="JAHZSS010000008">
    <property type="protein sequence ID" value="MBW8191113.1"/>
    <property type="molecule type" value="Genomic_DNA"/>
</dbReference>
<comment type="caution">
    <text evidence="2">The sequence shown here is derived from an EMBL/GenBank/DDBJ whole genome shotgun (WGS) entry which is preliminary data.</text>
</comment>
<keyword evidence="1" id="KW-0732">Signal</keyword>
<feature type="chain" id="PRO_5046504430" description="Lipoprotein" evidence="1">
    <location>
        <begin position="18"/>
        <end position="188"/>
    </location>
</feature>
<dbReference type="PROSITE" id="PS51257">
    <property type="entry name" value="PROKAR_LIPOPROTEIN"/>
    <property type="match status" value="1"/>
</dbReference>
<gene>
    <name evidence="2" type="ORF">K0504_08710</name>
</gene>
<proteinExistence type="predicted"/>
<dbReference type="RefSeq" id="WP_220103793.1">
    <property type="nucleotide sequence ID" value="NZ_JAHZSS010000008.1"/>
</dbReference>
<evidence type="ECO:0000313" key="3">
    <source>
        <dbReference type="Proteomes" id="UP001166251"/>
    </source>
</evidence>
<dbReference type="Proteomes" id="UP001166251">
    <property type="component" value="Unassembled WGS sequence"/>
</dbReference>
<evidence type="ECO:0000313" key="2">
    <source>
        <dbReference type="EMBL" id="MBW8191113.1"/>
    </source>
</evidence>
<evidence type="ECO:0008006" key="4">
    <source>
        <dbReference type="Google" id="ProtNLM"/>
    </source>
</evidence>
<protein>
    <recommendedName>
        <fullName evidence="4">Lipoprotein</fullName>
    </recommendedName>
</protein>
<sequence length="188" mass="21059">MRNLTLYILLFAGVTLSACVTTENPLPNETAKQHDSTYWDNLDAQRQQSNKAQRKNCAYQRAWGDGCNLGDLLSVTIEGQVEYKGKPFDIYPLSVTIAAGDTKTVKVYLVKEGKAKHKSPTIKMKVAYSSANELVLAAKKVKKTKQGAWFNFDKRWLSRRGEQVTFETNNSKSKPKFIAAKASIKALH</sequence>
<evidence type="ECO:0000256" key="1">
    <source>
        <dbReference type="SAM" id="SignalP"/>
    </source>
</evidence>
<keyword evidence="3" id="KW-1185">Reference proteome</keyword>
<organism evidence="2 3">
    <name type="scientific">Neiella holothuriorum</name>
    <dbReference type="NCBI Taxonomy" id="2870530"/>
    <lineage>
        <taxon>Bacteria</taxon>
        <taxon>Pseudomonadati</taxon>
        <taxon>Pseudomonadota</taxon>
        <taxon>Gammaproteobacteria</taxon>
        <taxon>Alteromonadales</taxon>
        <taxon>Echinimonadaceae</taxon>
        <taxon>Neiella</taxon>
    </lineage>
</organism>
<name>A0ABS7EFL5_9GAMM</name>
<reference evidence="2" key="1">
    <citation type="submission" date="2021-07" db="EMBL/GenBank/DDBJ databases">
        <title>Neiella marina sp. nov., isolated from the intestinal content of sea cucumber Apostichopus japonicus.</title>
        <authorList>
            <person name="Bai X."/>
        </authorList>
    </citation>
    <scope>NUCLEOTIDE SEQUENCE</scope>
    <source>
        <strain evidence="2">126</strain>
    </source>
</reference>